<dbReference type="EMBL" id="LRGB01000687">
    <property type="protein sequence ID" value="KZS16657.1"/>
    <property type="molecule type" value="Genomic_DNA"/>
</dbReference>
<feature type="domain" description="DUF4789" evidence="2">
    <location>
        <begin position="187"/>
        <end position="280"/>
    </location>
</feature>
<evidence type="ECO:0000313" key="6">
    <source>
        <dbReference type="Proteomes" id="UP000076858"/>
    </source>
</evidence>
<dbReference type="OrthoDB" id="9895503at2759"/>
<dbReference type="EMBL" id="GDIQ01085108">
    <property type="protein sequence ID" value="JAN09629.1"/>
    <property type="molecule type" value="Transcribed_RNA"/>
</dbReference>
<reference evidence="3" key="3">
    <citation type="submission" date="2015-10" db="EMBL/GenBank/DDBJ databases">
        <authorList>
            <person name="Gilbert D.G."/>
        </authorList>
    </citation>
    <scope>NUCLEOTIDE SEQUENCE</scope>
</reference>
<dbReference type="AlphaFoldDB" id="A0A0P5M4M9"/>
<proteinExistence type="predicted"/>
<feature type="region of interest" description="Disordered" evidence="1">
    <location>
        <begin position="315"/>
        <end position="356"/>
    </location>
</feature>
<dbReference type="InterPro" id="IPR031993">
    <property type="entry name" value="DUF4789"/>
</dbReference>
<reference evidence="3" key="1">
    <citation type="submission" date="2015-10" db="EMBL/GenBank/DDBJ databases">
        <title>Daphnia magna gene sets from two clonal populations assembled and annotated with EvidentialGene.</title>
        <authorList>
            <person name="Gilbert D."/>
            <person name="Podicheti R."/>
            <person name="Orsini L."/>
            <person name="Colbourne J."/>
            <person name="Pfrender M."/>
        </authorList>
    </citation>
    <scope>NUCLEOTIDE SEQUENCE</scope>
</reference>
<sequence length="356" mass="39452">MSLIAHPEQNTVVNTSQIGDMESFKHFTLCFVVFSFLFISHVTSRPEPNGASPLFGGFAVDSSEEEAGSGNPEQDRKMLTGELIRMERQLDMDIEKNDHYEIRYALLNLEMRLMPRMARLSREIDASLINTDQRAGERKFQKTLQEDIARMMYKAGARACLSPEETFYAPLNKCLPFGPNALASNPCKKKDQILYDGKNNEGSCDCVEDERQLVYYNGECHRQNVRGPCLPGSWLVMTNSTPTCEILPANCTADGKHVYWSPDSAKVPAECHVMGQRGPCSLGQIITRDNSGIVKCIFPPEPEVTTPAPVVGVTSKTGATGPTTPTPTTETPISSVWDRPSCSQGSYRNQNKRCAI</sequence>
<feature type="region of interest" description="Disordered" evidence="1">
    <location>
        <begin position="54"/>
        <end position="77"/>
    </location>
</feature>
<dbReference type="PANTHER" id="PTHR21177:SF4">
    <property type="entry name" value="IP06524P"/>
    <property type="match status" value="1"/>
</dbReference>
<protein>
    <recommendedName>
        <fullName evidence="2">DUF4789 domain-containing protein</fullName>
    </recommendedName>
</protein>
<reference evidence="5 6" key="4">
    <citation type="submission" date="2016-03" db="EMBL/GenBank/DDBJ databases">
        <title>EvidentialGene: Evidence-directed Construction of Genes on Genomes.</title>
        <authorList>
            <person name="Gilbert D.G."/>
            <person name="Choi J.-H."/>
            <person name="Mockaitis K."/>
            <person name="Colbourne J."/>
            <person name="Pfrender M."/>
        </authorList>
    </citation>
    <scope>NUCLEOTIDE SEQUENCE [LARGE SCALE GENOMIC DNA]</scope>
    <source>
        <strain evidence="5 6">Xinb3</strain>
        <tissue evidence="5">Complete organism</tissue>
    </source>
</reference>
<evidence type="ECO:0000313" key="4">
    <source>
        <dbReference type="EMBL" id="JAN09629.1"/>
    </source>
</evidence>
<gene>
    <name evidence="5" type="ORF">APZ42_017201</name>
</gene>
<evidence type="ECO:0000313" key="5">
    <source>
        <dbReference type="EMBL" id="KZS16657.1"/>
    </source>
</evidence>
<organism evidence="5 6">
    <name type="scientific">Daphnia magna</name>
    <dbReference type="NCBI Taxonomy" id="35525"/>
    <lineage>
        <taxon>Eukaryota</taxon>
        <taxon>Metazoa</taxon>
        <taxon>Ecdysozoa</taxon>
        <taxon>Arthropoda</taxon>
        <taxon>Crustacea</taxon>
        <taxon>Branchiopoda</taxon>
        <taxon>Diplostraca</taxon>
        <taxon>Cladocera</taxon>
        <taxon>Anomopoda</taxon>
        <taxon>Daphniidae</taxon>
        <taxon>Daphnia</taxon>
    </lineage>
</organism>
<dbReference type="EMBL" id="GDIP01238246">
    <property type="protein sequence ID" value="JAI85155.1"/>
    <property type="molecule type" value="Transcribed_RNA"/>
</dbReference>
<evidence type="ECO:0000313" key="3">
    <source>
        <dbReference type="EMBL" id="JAI85155.1"/>
    </source>
</evidence>
<accession>A0A0P5M4M9</accession>
<dbReference type="Proteomes" id="UP000076858">
    <property type="component" value="Unassembled WGS sequence"/>
</dbReference>
<reference evidence="4" key="2">
    <citation type="submission" date="2015-10" db="EMBL/GenBank/DDBJ databases">
        <title>EvidentialGene: Evidence-directed Construction of Complete mRNA Transcriptomes without Genomes.</title>
        <authorList>
            <person name="Gilbert D.G."/>
        </authorList>
    </citation>
    <scope>NUCLEOTIDE SEQUENCE</scope>
</reference>
<dbReference type="PANTHER" id="PTHR21177">
    <property type="entry name" value="IP06524P-RELATED"/>
    <property type="match status" value="1"/>
</dbReference>
<evidence type="ECO:0000256" key="1">
    <source>
        <dbReference type="SAM" id="MobiDB-lite"/>
    </source>
</evidence>
<name>A0A0P5M4M9_9CRUS</name>
<evidence type="ECO:0000259" key="2">
    <source>
        <dbReference type="Pfam" id="PF16033"/>
    </source>
</evidence>
<dbReference type="Pfam" id="PF16033">
    <property type="entry name" value="DUF4789"/>
    <property type="match status" value="1"/>
</dbReference>
<keyword evidence="6" id="KW-1185">Reference proteome</keyword>
<feature type="compositionally biased region" description="Low complexity" evidence="1">
    <location>
        <begin position="315"/>
        <end position="332"/>
    </location>
</feature>